<dbReference type="OrthoDB" id="432685at2759"/>
<dbReference type="PANTHER" id="PTHR19370:SF184">
    <property type="entry name" value="NADH-CYTOCHROME B5 REDUCTASE-LIKE"/>
    <property type="match status" value="1"/>
</dbReference>
<evidence type="ECO:0000259" key="20">
    <source>
        <dbReference type="PROSITE" id="PS51384"/>
    </source>
</evidence>
<dbReference type="GO" id="GO:0005783">
    <property type="term" value="C:endoplasmic reticulum"/>
    <property type="evidence" value="ECO:0007669"/>
    <property type="project" value="TreeGrafter"/>
</dbReference>
<protein>
    <recommendedName>
        <fullName evidence="14">NADH-cytochrome b5 reductase 1</fullName>
        <ecNumber evidence="5">1.6.2.2</ecNumber>
    </recommendedName>
    <alternativeName>
        <fullName evidence="15">Microsomal cytochrome b reductase</fullName>
    </alternativeName>
</protein>
<evidence type="ECO:0000313" key="22">
    <source>
        <dbReference type="Proteomes" id="UP000234254"/>
    </source>
</evidence>
<feature type="binding site" evidence="17">
    <location>
        <position position="300"/>
    </location>
    <ligand>
        <name>FAD</name>
        <dbReference type="ChEBI" id="CHEBI:57692"/>
    </ligand>
</feature>
<reference evidence="21" key="1">
    <citation type="submission" date="2016-12" db="EMBL/GenBank/DDBJ databases">
        <title>The genomes of Aspergillus section Nigri reveals drivers in fungal speciation.</title>
        <authorList>
            <consortium name="DOE Joint Genome Institute"/>
            <person name="Vesth T.C."/>
            <person name="Nybo J."/>
            <person name="Theobald S."/>
            <person name="Brandl J."/>
            <person name="Frisvad J.C."/>
            <person name="Nielsen K.F."/>
            <person name="Lyhne E.K."/>
            <person name="Kogle M.E."/>
            <person name="Kuo A."/>
            <person name="Riley R."/>
            <person name="Clum A."/>
            <person name="Nolan M."/>
            <person name="Lipzen A."/>
            <person name="Salamov A."/>
            <person name="Henrissat B."/>
            <person name="Wiebenga A."/>
            <person name="De vries R.P."/>
            <person name="Grigoriev I.V."/>
            <person name="Mortensen U.H."/>
            <person name="Andersen M.R."/>
            <person name="Baker S.E."/>
        </authorList>
    </citation>
    <scope>NUCLEOTIDE SEQUENCE</scope>
    <source>
        <strain evidence="21">IBT 28561</strain>
    </source>
</reference>
<keyword evidence="7" id="KW-1000">Mitochondrion outer membrane</keyword>
<comment type="catalytic activity">
    <reaction evidence="16">
        <text>2 Fe(3+)-[Dph3] + NADH = 2 Fe(2+)-[Dph3] + NAD(+) + H(+)</text>
        <dbReference type="Rhea" id="RHEA:71231"/>
        <dbReference type="Rhea" id="RHEA-COMP:18002"/>
        <dbReference type="Rhea" id="RHEA-COMP:18003"/>
        <dbReference type="ChEBI" id="CHEBI:15378"/>
        <dbReference type="ChEBI" id="CHEBI:29033"/>
        <dbReference type="ChEBI" id="CHEBI:29034"/>
        <dbReference type="ChEBI" id="CHEBI:57540"/>
        <dbReference type="ChEBI" id="CHEBI:57945"/>
        <dbReference type="ChEBI" id="CHEBI:83228"/>
    </reaction>
    <physiologicalReaction direction="left-to-right" evidence="16">
        <dbReference type="Rhea" id="RHEA:71232"/>
    </physiologicalReaction>
</comment>
<comment type="subcellular location">
    <subcellularLocation>
        <location evidence="2">Mitochondrion outer membrane</location>
        <topology evidence="2">Single-pass membrane protein</topology>
    </subcellularLocation>
</comment>
<accession>A0A2I1D5F7</accession>
<keyword evidence="22" id="KW-1185">Reference proteome</keyword>
<evidence type="ECO:0000256" key="6">
    <source>
        <dbReference type="ARBA" id="ARBA00022630"/>
    </source>
</evidence>
<feature type="region of interest" description="Disordered" evidence="18">
    <location>
        <begin position="88"/>
        <end position="110"/>
    </location>
</feature>
<evidence type="ECO:0000256" key="11">
    <source>
        <dbReference type="ARBA" id="ARBA00023136"/>
    </source>
</evidence>
<dbReference type="SUPFAM" id="SSF55856">
    <property type="entry name" value="Cytochrome b5-like heme/steroid binding domain"/>
    <property type="match status" value="1"/>
</dbReference>
<dbReference type="GO" id="GO:0005741">
    <property type="term" value="C:mitochondrial outer membrane"/>
    <property type="evidence" value="ECO:0007669"/>
    <property type="project" value="UniProtKB-SubCell"/>
</dbReference>
<name>A0A2I1D5F7_ASPC2</name>
<dbReference type="Pfam" id="PF00173">
    <property type="entry name" value="Cyt-b5"/>
    <property type="match status" value="1"/>
</dbReference>
<evidence type="ECO:0000256" key="16">
    <source>
        <dbReference type="ARBA" id="ARBA00049138"/>
    </source>
</evidence>
<dbReference type="Proteomes" id="UP000234254">
    <property type="component" value="Unassembled WGS sequence"/>
</dbReference>
<evidence type="ECO:0000256" key="12">
    <source>
        <dbReference type="ARBA" id="ARBA00037104"/>
    </source>
</evidence>
<dbReference type="SUPFAM" id="SSF52343">
    <property type="entry name" value="Ferredoxin reductase-like, C-terminal NADP-linked domain"/>
    <property type="match status" value="1"/>
</dbReference>
<dbReference type="GeneID" id="36540946"/>
<evidence type="ECO:0000256" key="4">
    <source>
        <dbReference type="ARBA" id="ARBA00006105"/>
    </source>
</evidence>
<dbReference type="Gene3D" id="3.40.50.80">
    <property type="entry name" value="Nucleotide-binding domain of ferredoxin-NADP reductase (FNR) module"/>
    <property type="match status" value="1"/>
</dbReference>
<dbReference type="PROSITE" id="PS51384">
    <property type="entry name" value="FAD_FR"/>
    <property type="match status" value="1"/>
</dbReference>
<evidence type="ECO:0000256" key="18">
    <source>
        <dbReference type="SAM" id="MobiDB-lite"/>
    </source>
</evidence>
<evidence type="ECO:0000256" key="5">
    <source>
        <dbReference type="ARBA" id="ARBA00012011"/>
    </source>
</evidence>
<dbReference type="InterPro" id="IPR017938">
    <property type="entry name" value="Riboflavin_synthase-like_b-brl"/>
</dbReference>
<feature type="binding site" evidence="17">
    <location>
        <position position="302"/>
    </location>
    <ligand>
        <name>FAD</name>
        <dbReference type="ChEBI" id="CHEBI:57692"/>
    </ligand>
</feature>
<comment type="caution">
    <text evidence="21">The sequence shown here is derived from an EMBL/GenBank/DDBJ whole genome shotgun (WGS) entry which is preliminary data.</text>
</comment>
<comment type="cofactor">
    <cofactor evidence="1 17">
        <name>FAD</name>
        <dbReference type="ChEBI" id="CHEBI:57692"/>
    </cofactor>
</comment>
<comment type="similarity">
    <text evidence="4">Belongs to the flavoprotein pyridine nucleotide cytochrome reductase family.</text>
</comment>
<evidence type="ECO:0000259" key="19">
    <source>
        <dbReference type="PROSITE" id="PS50255"/>
    </source>
</evidence>
<dbReference type="GO" id="GO:0090524">
    <property type="term" value="F:cytochrome-b5 reductase activity, acting on NADH"/>
    <property type="evidence" value="ECO:0007669"/>
    <property type="project" value="UniProtKB-EC"/>
</dbReference>
<dbReference type="CDD" id="cd06183">
    <property type="entry name" value="cyt_b5_reduct_like"/>
    <property type="match status" value="1"/>
</dbReference>
<dbReference type="InterPro" id="IPR001834">
    <property type="entry name" value="CBR-like"/>
</dbReference>
<feature type="binding site" evidence="17">
    <location>
        <position position="350"/>
    </location>
    <ligand>
        <name>FAD</name>
        <dbReference type="ChEBI" id="CHEBI:57692"/>
    </ligand>
</feature>
<evidence type="ECO:0000313" key="21">
    <source>
        <dbReference type="EMBL" id="PKY05098.1"/>
    </source>
</evidence>
<organism evidence="21 22">
    <name type="scientific">Aspergillus campestris (strain IBT 28561)</name>
    <dbReference type="NCBI Taxonomy" id="1392248"/>
    <lineage>
        <taxon>Eukaryota</taxon>
        <taxon>Fungi</taxon>
        <taxon>Dikarya</taxon>
        <taxon>Ascomycota</taxon>
        <taxon>Pezizomycotina</taxon>
        <taxon>Eurotiomycetes</taxon>
        <taxon>Eurotiomycetidae</taxon>
        <taxon>Eurotiales</taxon>
        <taxon>Aspergillaceae</taxon>
        <taxon>Aspergillus</taxon>
        <taxon>Aspergillus subgen. Circumdati</taxon>
    </lineage>
</organism>
<keyword evidence="6 17" id="KW-0285">Flavoprotein</keyword>
<evidence type="ECO:0000256" key="9">
    <source>
        <dbReference type="ARBA" id="ARBA00023002"/>
    </source>
</evidence>
<dbReference type="InterPro" id="IPR039261">
    <property type="entry name" value="FNR_nucleotide-bd"/>
</dbReference>
<dbReference type="Pfam" id="PF00175">
    <property type="entry name" value="NAD_binding_1"/>
    <property type="match status" value="1"/>
</dbReference>
<dbReference type="Gene3D" id="2.40.30.10">
    <property type="entry name" value="Translation factors"/>
    <property type="match status" value="1"/>
</dbReference>
<feature type="binding site" evidence="17">
    <location>
        <position position="285"/>
    </location>
    <ligand>
        <name>FAD</name>
        <dbReference type="ChEBI" id="CHEBI:57692"/>
    </ligand>
</feature>
<evidence type="ECO:0000256" key="17">
    <source>
        <dbReference type="PIRSR" id="PIRSR601834-1"/>
    </source>
</evidence>
<dbReference type="InterPro" id="IPR017927">
    <property type="entry name" value="FAD-bd_FR_type"/>
</dbReference>
<dbReference type="AlphaFoldDB" id="A0A2I1D5F7"/>
<dbReference type="InterPro" id="IPR001199">
    <property type="entry name" value="Cyt_B5-like_heme/steroid-bd"/>
</dbReference>
<evidence type="ECO:0000256" key="14">
    <source>
        <dbReference type="ARBA" id="ARBA00039438"/>
    </source>
</evidence>
<dbReference type="VEuPathDB" id="FungiDB:P168DRAFT_234592"/>
<comment type="function">
    <text evidence="12">NADH-dependent reductase for DPH3 and cytochrome b5. Required for the first step of diphthamide biosynthesis, a post-translational modification of histidine which occurs in elongation factor 2. DPH1 and DPH2 transfer a 3-amino-3-carboxypropyl (ACP) group from S-adenosyl-L-methionine (SAM) to a histidine residue, the reaction is assisted by a reduction system comprising DPH3 and a NADH-dependent reductase, predominantly CBR1. By reducing DPH3, also involved in the formation of the tRNA wobble base modification mcm5s 2U (5-methoxycarbonylmethyl-2-thiouridine), mediated by the elongator complex. The cytochrome b5/NADH cytochrome b5 reductase electron transfer system supports the catalytic activity of several sterol biosynthetic enzymes.</text>
</comment>
<evidence type="ECO:0000256" key="3">
    <source>
        <dbReference type="ARBA" id="ARBA00005156"/>
    </source>
</evidence>
<dbReference type="EC" id="1.6.2.2" evidence="5"/>
<keyword evidence="11" id="KW-0472">Membrane</keyword>
<feature type="domain" description="FAD-binding FR-type" evidence="20">
    <location>
        <begin position="224"/>
        <end position="334"/>
    </location>
</feature>
<dbReference type="SMART" id="SM01117">
    <property type="entry name" value="Cyt-b5"/>
    <property type="match status" value="1"/>
</dbReference>
<feature type="domain" description="Cytochrome b5 heme-binding" evidence="19">
    <location>
        <begin position="4"/>
        <end position="80"/>
    </location>
</feature>
<dbReference type="EMBL" id="MSFM01000005">
    <property type="protein sequence ID" value="PKY05098.1"/>
    <property type="molecule type" value="Genomic_DNA"/>
</dbReference>
<dbReference type="PROSITE" id="PS50255">
    <property type="entry name" value="CYTOCHROME_B5_2"/>
    <property type="match status" value="1"/>
</dbReference>
<dbReference type="InterPro" id="IPR008333">
    <property type="entry name" value="Cbr1-like_FAD-bd_dom"/>
</dbReference>
<keyword evidence="7" id="KW-0496">Mitochondrion</keyword>
<gene>
    <name evidence="21" type="ORF">P168DRAFT_234592</name>
</gene>
<feature type="binding site" evidence="17">
    <location>
        <position position="309"/>
    </location>
    <ligand>
        <name>FAD</name>
        <dbReference type="ChEBI" id="CHEBI:57692"/>
    </ligand>
</feature>
<keyword evidence="9" id="KW-0560">Oxidoreductase</keyword>
<dbReference type="RefSeq" id="XP_024693692.1">
    <property type="nucleotide sequence ID" value="XM_024833422.1"/>
</dbReference>
<dbReference type="PRINTS" id="PR00363">
    <property type="entry name" value="CYTOCHROMEB5"/>
</dbReference>
<dbReference type="PRINTS" id="PR00371">
    <property type="entry name" value="FPNCR"/>
</dbReference>
<evidence type="ECO:0000256" key="13">
    <source>
        <dbReference type="ARBA" id="ARBA00038836"/>
    </source>
</evidence>
<comment type="pathway">
    <text evidence="3">Protein modification; peptidyl-diphthamide biosynthesis.</text>
</comment>
<dbReference type="SUPFAM" id="SSF63380">
    <property type="entry name" value="Riboflavin synthase domain-like"/>
    <property type="match status" value="1"/>
</dbReference>
<evidence type="ECO:0000256" key="1">
    <source>
        <dbReference type="ARBA" id="ARBA00001974"/>
    </source>
</evidence>
<evidence type="ECO:0000256" key="15">
    <source>
        <dbReference type="ARBA" id="ARBA00041901"/>
    </source>
</evidence>
<proteinExistence type="inferred from homology"/>
<evidence type="ECO:0000256" key="7">
    <source>
        <dbReference type="ARBA" id="ARBA00022787"/>
    </source>
</evidence>
<dbReference type="PANTHER" id="PTHR19370">
    <property type="entry name" value="NADH-CYTOCHROME B5 REDUCTASE"/>
    <property type="match status" value="1"/>
</dbReference>
<dbReference type="PRINTS" id="PR00406">
    <property type="entry name" value="CYTB5RDTASE"/>
</dbReference>
<feature type="binding site" evidence="17">
    <location>
        <position position="283"/>
    </location>
    <ligand>
        <name>FAD</name>
        <dbReference type="ChEBI" id="CHEBI:57692"/>
    </ligand>
</feature>
<keyword evidence="8 17" id="KW-0274">FAD</keyword>
<sequence>MGVETELTWADIKRHSTPLDLWVTIDGKVYDVTEYQQDHPGGEEILRDFSGQDATAAFVDAGHSHDAYEKLESLLIGRLEQSNVVKQRQQQRTATVGPISVVPGKQKQPDSPALPVKMGIVAGSGGALLILAASYAAVQGYFAEGLALLRPTFAPGSIPANAGRGYLNGILTAIACQGVAGTLLGLHLNKALFHRHRELEDYPRARKPSMPITSRRGSVGLHRDQTTMLTLASRQCIGDSGKESSNPVYRIRLKFPDATARLNLSVGQHIRISAEIDGRLVHRSYTPVSSEHERGMVDLIVKVYPQGRMGNYLQGLPLQSSVAVCGPFGNYRPNPAWTTIGCIAGGTGITPIYQVLREWCHKTRGERAVLLYGSERQEDILLRDELDALVGRYPERVQVHHVLSQPSPGWTGLTGRVTREMMEELLPRPASNAGFLICGPDGMVRAIRGHLEAIQGTREDKAGVFVF</sequence>
<evidence type="ECO:0000256" key="8">
    <source>
        <dbReference type="ARBA" id="ARBA00022827"/>
    </source>
</evidence>
<dbReference type="InterPro" id="IPR001433">
    <property type="entry name" value="OxRdtase_FAD/NAD-bd"/>
</dbReference>
<dbReference type="InterPro" id="IPR036400">
    <property type="entry name" value="Cyt_B5-like_heme/steroid_sf"/>
</dbReference>
<dbReference type="Gene3D" id="3.10.120.10">
    <property type="entry name" value="Cytochrome b5-like heme/steroid binding domain"/>
    <property type="match status" value="1"/>
</dbReference>
<evidence type="ECO:0000256" key="2">
    <source>
        <dbReference type="ARBA" id="ARBA00004572"/>
    </source>
</evidence>
<dbReference type="Pfam" id="PF00970">
    <property type="entry name" value="FAD_binding_6"/>
    <property type="match status" value="1"/>
</dbReference>
<dbReference type="InterPro" id="IPR001709">
    <property type="entry name" value="Flavoprot_Pyr_Nucl_cyt_Rdtase"/>
</dbReference>
<keyword evidence="10" id="KW-0520">NAD</keyword>
<comment type="subunit">
    <text evidence="13">Monomer. Component of the 2-(3-amino-3-carboxypropyl)histidine synthase complex composed of DPH1, DPH2, DPH3 and a NADH-dependent reductase, predominantly CBR1.</text>
</comment>
<evidence type="ECO:0000256" key="10">
    <source>
        <dbReference type="ARBA" id="ARBA00023027"/>
    </source>
</evidence>